<comment type="caution">
    <text evidence="3">The sequence shown here is derived from an EMBL/GenBank/DDBJ whole genome shotgun (WGS) entry which is preliminary data.</text>
</comment>
<dbReference type="Gene3D" id="3.40.50.150">
    <property type="entry name" value="Vaccinia Virus protein VP39"/>
    <property type="match status" value="1"/>
</dbReference>
<reference evidence="4" key="1">
    <citation type="journal article" date="2019" name="Int. J. Syst. Evol. Microbiol.">
        <title>The Global Catalogue of Microorganisms (GCM) 10K type strain sequencing project: providing services to taxonomists for standard genome sequencing and annotation.</title>
        <authorList>
            <consortium name="The Broad Institute Genomics Platform"/>
            <consortium name="The Broad Institute Genome Sequencing Center for Infectious Disease"/>
            <person name="Wu L."/>
            <person name="Ma J."/>
        </authorList>
    </citation>
    <scope>NUCLEOTIDE SEQUENCE [LARGE SCALE GENOMIC DNA]</scope>
    <source>
        <strain evidence="4">JCM 17440</strain>
    </source>
</reference>
<proteinExistence type="predicted"/>
<dbReference type="EMBL" id="BAABAS010000026">
    <property type="protein sequence ID" value="GAA4240870.1"/>
    <property type="molecule type" value="Genomic_DNA"/>
</dbReference>
<keyword evidence="1" id="KW-0808">Transferase</keyword>
<dbReference type="InterPro" id="IPR029063">
    <property type="entry name" value="SAM-dependent_MTases_sf"/>
</dbReference>
<keyword evidence="4" id="KW-1185">Reference proteome</keyword>
<evidence type="ECO:0000313" key="4">
    <source>
        <dbReference type="Proteomes" id="UP001501710"/>
    </source>
</evidence>
<dbReference type="InterPro" id="IPR041698">
    <property type="entry name" value="Methyltransf_25"/>
</dbReference>
<accession>A0ABP8CN60</accession>
<dbReference type="Proteomes" id="UP001501710">
    <property type="component" value="Unassembled WGS sequence"/>
</dbReference>
<dbReference type="CDD" id="cd02440">
    <property type="entry name" value="AdoMet_MTases"/>
    <property type="match status" value="1"/>
</dbReference>
<name>A0ABP8CN60_9ACTN</name>
<feature type="domain" description="Methyltransferase" evidence="2">
    <location>
        <begin position="52"/>
        <end position="143"/>
    </location>
</feature>
<organism evidence="3 4">
    <name type="scientific">Actinomadura meridiana</name>
    <dbReference type="NCBI Taxonomy" id="559626"/>
    <lineage>
        <taxon>Bacteria</taxon>
        <taxon>Bacillati</taxon>
        <taxon>Actinomycetota</taxon>
        <taxon>Actinomycetes</taxon>
        <taxon>Streptosporangiales</taxon>
        <taxon>Thermomonosporaceae</taxon>
        <taxon>Actinomadura</taxon>
    </lineage>
</organism>
<sequence length="222" mass="24298">MAGMERDDEAAVREQIAYYRARAPEYDQEYVARDDMRALRPVLDELPVVGDVLELACGTGQWTGPLAARARSLTAVDAAPETLAIARERVAPAPVEFVCADLFSWRPARRYDTVFFGFWLSHVPPGRLPGFWQMVADALAPGGKAVFMDNGPGEAASEEVLPDGSVPAVRRRLEDGSEHRVVKVFHDAEQLVRDLAGWGWTGQVRPVGTNFIVGTAQPRPGA</sequence>
<evidence type="ECO:0000313" key="3">
    <source>
        <dbReference type="EMBL" id="GAA4240870.1"/>
    </source>
</evidence>
<evidence type="ECO:0000256" key="1">
    <source>
        <dbReference type="ARBA" id="ARBA00022679"/>
    </source>
</evidence>
<protein>
    <recommendedName>
        <fullName evidence="2">Methyltransferase domain-containing protein</fullName>
    </recommendedName>
</protein>
<evidence type="ECO:0000259" key="2">
    <source>
        <dbReference type="Pfam" id="PF13649"/>
    </source>
</evidence>
<dbReference type="SUPFAM" id="SSF53335">
    <property type="entry name" value="S-adenosyl-L-methionine-dependent methyltransferases"/>
    <property type="match status" value="1"/>
</dbReference>
<dbReference type="Pfam" id="PF13649">
    <property type="entry name" value="Methyltransf_25"/>
    <property type="match status" value="1"/>
</dbReference>
<dbReference type="PANTHER" id="PTHR43861">
    <property type="entry name" value="TRANS-ACONITATE 2-METHYLTRANSFERASE-RELATED"/>
    <property type="match status" value="1"/>
</dbReference>
<gene>
    <name evidence="3" type="ORF">GCM10022254_67380</name>
</gene>